<dbReference type="AlphaFoldDB" id="A0A1J0ADS3"/>
<dbReference type="STRING" id="1188229.GlitD10_1733"/>
<evidence type="ECO:0000313" key="1">
    <source>
        <dbReference type="EMBL" id="APB34059.1"/>
    </source>
</evidence>
<accession>A0A1J0ADS3</accession>
<dbReference type="OrthoDB" id="1096411at2"/>
<sequence length="167" mass="18298">MIDLILAGLLTEPPALLILSQGLFSGQTSPYSDSAQGYRLRLPVEFQPAGAGSWSGPRLPTPTTIYVHTEPMSGSAAAFNVHFKKYKDDPLYTNVTAVNIRGGQGFRAEEVVRPGKSPDDLHRWFLFVYANERAYTVGMTGPLRAFQQGILPPVYGAVINSFEVLPR</sequence>
<gene>
    <name evidence="1" type="ORF">GlitD10_1733</name>
</gene>
<dbReference type="RefSeq" id="WP_071454554.1">
    <property type="nucleotide sequence ID" value="NZ_CP017675.1"/>
</dbReference>
<dbReference type="Proteomes" id="UP000180235">
    <property type="component" value="Chromosome"/>
</dbReference>
<protein>
    <submittedName>
        <fullName evidence="1">Uncharacterized protein</fullName>
    </submittedName>
</protein>
<name>A0A1J0ADS3_9CYAN</name>
<proteinExistence type="predicted"/>
<dbReference type="KEGG" id="glt:GlitD10_1733"/>
<dbReference type="EMBL" id="CP017675">
    <property type="protein sequence ID" value="APB34059.1"/>
    <property type="molecule type" value="Genomic_DNA"/>
</dbReference>
<reference evidence="1 2" key="1">
    <citation type="submission" date="2016-10" db="EMBL/GenBank/DDBJ databases">
        <title>Description of Gloeomargarita lithophora gen. nov., sp. nov., a thylakoid-bearing basal-branching cyanobacterium with intracellular carbonates, and proposal for Gloeomargaritales ord. nov.</title>
        <authorList>
            <person name="Moreira D."/>
            <person name="Tavera R."/>
            <person name="Benzerara K."/>
            <person name="Skouri-Panet F."/>
            <person name="Couradeau E."/>
            <person name="Gerard E."/>
            <person name="Loussert C."/>
            <person name="Novelo E."/>
            <person name="Zivanovic Y."/>
            <person name="Lopez-Garcia P."/>
        </authorList>
    </citation>
    <scope>NUCLEOTIDE SEQUENCE [LARGE SCALE GENOMIC DNA]</scope>
    <source>
        <strain evidence="1 2">D10</strain>
    </source>
</reference>
<keyword evidence="2" id="KW-1185">Reference proteome</keyword>
<organism evidence="1 2">
    <name type="scientific">Gloeomargarita lithophora Alchichica-D10</name>
    <dbReference type="NCBI Taxonomy" id="1188229"/>
    <lineage>
        <taxon>Bacteria</taxon>
        <taxon>Bacillati</taxon>
        <taxon>Cyanobacteriota</taxon>
        <taxon>Cyanophyceae</taxon>
        <taxon>Gloeomargaritales</taxon>
        <taxon>Gloeomargaritaceae</taxon>
        <taxon>Gloeomargarita</taxon>
    </lineage>
</organism>
<evidence type="ECO:0000313" key="2">
    <source>
        <dbReference type="Proteomes" id="UP000180235"/>
    </source>
</evidence>